<reference evidence="1" key="1">
    <citation type="submission" date="2021-05" db="EMBL/GenBank/DDBJ databases">
        <authorList>
            <person name="Alioto T."/>
            <person name="Alioto T."/>
            <person name="Gomez Garrido J."/>
        </authorList>
    </citation>
    <scope>NUCLEOTIDE SEQUENCE</scope>
</reference>
<name>A0A8D8CMI8_CULPI</name>
<accession>A0A8D8CMI8</accession>
<dbReference type="AlphaFoldDB" id="A0A8D8CMI8"/>
<dbReference type="EMBL" id="HBUE01238606">
    <property type="protein sequence ID" value="CAG6548228.1"/>
    <property type="molecule type" value="Transcribed_RNA"/>
</dbReference>
<protein>
    <submittedName>
        <fullName evidence="1">(northern house mosquito) hypothetical protein</fullName>
    </submittedName>
</protein>
<organism evidence="1">
    <name type="scientific">Culex pipiens</name>
    <name type="common">House mosquito</name>
    <dbReference type="NCBI Taxonomy" id="7175"/>
    <lineage>
        <taxon>Eukaryota</taxon>
        <taxon>Metazoa</taxon>
        <taxon>Ecdysozoa</taxon>
        <taxon>Arthropoda</taxon>
        <taxon>Hexapoda</taxon>
        <taxon>Insecta</taxon>
        <taxon>Pterygota</taxon>
        <taxon>Neoptera</taxon>
        <taxon>Endopterygota</taxon>
        <taxon>Diptera</taxon>
        <taxon>Nematocera</taxon>
        <taxon>Culicoidea</taxon>
        <taxon>Culicidae</taxon>
        <taxon>Culicinae</taxon>
        <taxon>Culicini</taxon>
        <taxon>Culex</taxon>
        <taxon>Culex</taxon>
    </lineage>
</organism>
<dbReference type="EMBL" id="HBUE01345577">
    <property type="protein sequence ID" value="CAG6600446.1"/>
    <property type="molecule type" value="Transcribed_RNA"/>
</dbReference>
<dbReference type="EMBL" id="HBUE01132605">
    <property type="protein sequence ID" value="CAG6497154.1"/>
    <property type="molecule type" value="Transcribed_RNA"/>
</dbReference>
<sequence>MPKHLLHEKSRGWCPAGHDSDWVASVGGRCHGHGDSFAGGRAAAADDRVRQVCAGGWDAAQSTARSYGGFGSAVDAAVEMCRTGAVPTAGRDVEQRGWFWGASGGWDEVHQHVLGERRERTGSVVPAGGTVSSRVGSGSDVQNHFVYFPLVGATSHRGQAMGRHPDRY</sequence>
<evidence type="ECO:0000313" key="1">
    <source>
        <dbReference type="EMBL" id="CAG6497154.1"/>
    </source>
</evidence>
<proteinExistence type="predicted"/>